<reference evidence="1 2" key="1">
    <citation type="submission" date="2013-01" db="EMBL/GenBank/DDBJ databases">
        <authorList>
            <person name="Harkins D.M."/>
            <person name="Durkin A.S."/>
            <person name="Brinkac L.M."/>
            <person name="Haft D.H."/>
            <person name="Selengut J.D."/>
            <person name="Sanka R."/>
            <person name="DePew J."/>
            <person name="Purushe J."/>
            <person name="Tulsiani S.M."/>
            <person name="Graham G.C."/>
            <person name="Burns M.-A."/>
            <person name="Dohnt M.F."/>
            <person name="Smythe L.D."/>
            <person name="McKay D.B."/>
            <person name="Craig S.B."/>
            <person name="Vinetz J.M."/>
            <person name="Sutton G.G."/>
            <person name="Nierman W.C."/>
            <person name="Fouts D.E."/>
        </authorList>
    </citation>
    <scope>NUCLEOTIDE SEQUENCE [LARGE SCALE GENOMIC DNA]</scope>
    <source>
        <strain evidence="1 2">LT2116</strain>
    </source>
</reference>
<dbReference type="EMBL" id="AHOR02000017">
    <property type="protein sequence ID" value="EMF82850.1"/>
    <property type="molecule type" value="Genomic_DNA"/>
</dbReference>
<protein>
    <submittedName>
        <fullName evidence="1">Uncharacterized protein</fullName>
    </submittedName>
</protein>
<accession>M3H254</accession>
<sequence length="66" mass="7705">MKSILTFQEIFAGSNLLFQHPIRHEFSSIPFTMIRNFRFIKGERGFLAAAQPIQDLTKLVFFVWTA</sequence>
<comment type="caution">
    <text evidence="1">The sequence shown here is derived from an EMBL/GenBank/DDBJ whole genome shotgun (WGS) entry which is preliminary data.</text>
</comment>
<name>M3H254_9LEPT</name>
<organism evidence="1 2">
    <name type="scientific">Leptospira weilii serovar Topaz str. LT2116</name>
    <dbReference type="NCBI Taxonomy" id="1088540"/>
    <lineage>
        <taxon>Bacteria</taxon>
        <taxon>Pseudomonadati</taxon>
        <taxon>Spirochaetota</taxon>
        <taxon>Spirochaetia</taxon>
        <taxon>Leptospirales</taxon>
        <taxon>Leptospiraceae</taxon>
        <taxon>Leptospira</taxon>
    </lineage>
</organism>
<proteinExistence type="predicted"/>
<evidence type="ECO:0000313" key="1">
    <source>
        <dbReference type="EMBL" id="EMF82850.1"/>
    </source>
</evidence>
<dbReference type="Proteomes" id="UP000011770">
    <property type="component" value="Unassembled WGS sequence"/>
</dbReference>
<evidence type="ECO:0000313" key="2">
    <source>
        <dbReference type="Proteomes" id="UP000011770"/>
    </source>
</evidence>
<dbReference type="AlphaFoldDB" id="M3H254"/>
<gene>
    <name evidence="1" type="ORF">LEP1GSC188_3017</name>
</gene>